<reference evidence="1" key="1">
    <citation type="submission" date="2024-07" db="EMBL/GenBank/DDBJ databases">
        <authorList>
            <person name="Li X.-J."/>
            <person name="Wang X."/>
        </authorList>
    </citation>
    <scope>NUCLEOTIDE SEQUENCE</scope>
    <source>
        <strain evidence="1">HSP-334</strain>
    </source>
</reference>
<gene>
    <name evidence="1" type="ORF">AB8B22_00760</name>
</gene>
<accession>A0AB39VGD4</accession>
<proteinExistence type="predicted"/>
<name>A0AB39VGD4_9FUSO</name>
<dbReference type="AlphaFoldDB" id="A0AB39VGD4"/>
<protein>
    <submittedName>
        <fullName evidence="1">Uncharacterized protein</fullName>
    </submittedName>
</protein>
<dbReference type="RefSeq" id="WP_369711208.1">
    <property type="nucleotide sequence ID" value="NZ_CP165644.1"/>
</dbReference>
<evidence type="ECO:0000313" key="1">
    <source>
        <dbReference type="EMBL" id="XDU66971.1"/>
    </source>
</evidence>
<dbReference type="EMBL" id="CP165644">
    <property type="protein sequence ID" value="XDU66971.1"/>
    <property type="molecule type" value="Genomic_DNA"/>
</dbReference>
<organism evidence="1">
    <name type="scientific">Leptotrichia rugosa</name>
    <dbReference type="NCBI Taxonomy" id="3239302"/>
    <lineage>
        <taxon>Bacteria</taxon>
        <taxon>Fusobacteriati</taxon>
        <taxon>Fusobacteriota</taxon>
        <taxon>Fusobacteriia</taxon>
        <taxon>Fusobacteriales</taxon>
        <taxon>Leptotrichiaceae</taxon>
        <taxon>Leptotrichia</taxon>
    </lineage>
</organism>
<dbReference type="KEGG" id="lrug:AB8B22_00760"/>
<sequence>MFNYLKMKGFTNDELVNHFEKIEEMNQNINDILAKNPNAILKKIDFNYLDEEKTKLNFEINIEVVNR</sequence>